<dbReference type="AlphaFoldDB" id="A0A935T9A2"/>
<dbReference type="PANTHER" id="PTHR11070">
    <property type="entry name" value="UVRD / RECB / PCRA DNA HELICASE FAMILY MEMBER"/>
    <property type="match status" value="1"/>
</dbReference>
<dbReference type="PANTHER" id="PTHR11070:SF2">
    <property type="entry name" value="ATP-DEPENDENT DNA HELICASE SRS2"/>
    <property type="match status" value="1"/>
</dbReference>
<dbReference type="GO" id="GO:0000725">
    <property type="term" value="P:recombinational repair"/>
    <property type="evidence" value="ECO:0007669"/>
    <property type="project" value="TreeGrafter"/>
</dbReference>
<keyword evidence="3" id="KW-0547">Nucleotide-binding</keyword>
<dbReference type="Pfam" id="PF13538">
    <property type="entry name" value="UvrD_C_2"/>
    <property type="match status" value="1"/>
</dbReference>
<dbReference type="GO" id="GO:0005524">
    <property type="term" value="F:ATP binding"/>
    <property type="evidence" value="ECO:0007669"/>
    <property type="project" value="UniProtKB-KW"/>
</dbReference>
<feature type="domain" description="UvrD-like helicase C-terminal" evidence="2">
    <location>
        <begin position="314"/>
        <end position="364"/>
    </location>
</feature>
<sequence length="388" mass="43589">MAKREFNLPGIQDLSKEQEDARALPKRGQHLIIGGPGTGKSVLALLRSRRHQQDKDDYIFLVYNKLLNQASRQLFGMELCSQQWQSWFASIFKAASGEAVPKLPPNGNGWQEIDWVRTSEIIAALPLLGGAKHPFLIIDEGQDMPPEFYQALFNLGFENVYAVADQNQQIVPGQNSTRQEIQNGLGIAPNDVIELQDNYRNSHPIARLAREFYTGDPASPPPALPNRPSAIRPILYTYEQSDFQNLIERILKNADMAPEKLIGLIAPNNKARERYFDALMKAKVTVKFDNAPLAAQTYLAGSSPDIPFNEGGIMVINAQSCKGLEFDTVFLADINQHFCNTQNQDQTKRLFYVMIARAKERVIMLKEAGKHCPVDAILPQDTEILERK</sequence>
<protein>
    <recommendedName>
        <fullName evidence="1">DNA 3'-5' helicase II</fullName>
    </recommendedName>
</protein>
<dbReference type="Proteomes" id="UP000706151">
    <property type="component" value="Unassembled WGS sequence"/>
</dbReference>
<name>A0A935T9A2_9PROT</name>
<keyword evidence="3" id="KW-0067">ATP-binding</keyword>
<comment type="caution">
    <text evidence="3">The sequence shown here is derived from an EMBL/GenBank/DDBJ whole genome shotgun (WGS) entry which is preliminary data.</text>
</comment>
<reference evidence="3 4" key="1">
    <citation type="submission" date="2020-10" db="EMBL/GenBank/DDBJ databases">
        <title>Connecting structure to function with the recovery of over 1000 high-quality activated sludge metagenome-assembled genomes encoding full-length rRNA genes using long-read sequencing.</title>
        <authorList>
            <person name="Singleton C.M."/>
            <person name="Petriglieri F."/>
            <person name="Kristensen J.M."/>
            <person name="Kirkegaard R.H."/>
            <person name="Michaelsen T.Y."/>
            <person name="Andersen M.H."/>
            <person name="Karst S.M."/>
            <person name="Dueholm M.S."/>
            <person name="Nielsen P.H."/>
            <person name="Albertsen M."/>
        </authorList>
    </citation>
    <scope>NUCLEOTIDE SEQUENCE [LARGE SCALE GENOMIC DNA]</scope>
    <source>
        <strain evidence="3">Fred_18-Q3-R57-64_BAT3C.720</strain>
    </source>
</reference>
<dbReference type="SUPFAM" id="SSF52540">
    <property type="entry name" value="P-loop containing nucleoside triphosphate hydrolases"/>
    <property type="match status" value="1"/>
</dbReference>
<evidence type="ECO:0000256" key="1">
    <source>
        <dbReference type="ARBA" id="ARBA00034923"/>
    </source>
</evidence>
<dbReference type="EMBL" id="JADJOT010000007">
    <property type="protein sequence ID" value="MBK7953719.1"/>
    <property type="molecule type" value="Genomic_DNA"/>
</dbReference>
<dbReference type="Gene3D" id="3.40.50.300">
    <property type="entry name" value="P-loop containing nucleotide triphosphate hydrolases"/>
    <property type="match status" value="2"/>
</dbReference>
<organism evidence="3 4">
    <name type="scientific">Candidatus Accumulibacter affinis</name>
    <dbReference type="NCBI Taxonomy" id="2954384"/>
    <lineage>
        <taxon>Bacteria</taxon>
        <taxon>Pseudomonadati</taxon>
        <taxon>Pseudomonadota</taxon>
        <taxon>Betaproteobacteria</taxon>
        <taxon>Candidatus Accumulibacter</taxon>
    </lineage>
</organism>
<gene>
    <name evidence="3" type="ORF">IPK02_06975</name>
</gene>
<dbReference type="InterPro" id="IPR027785">
    <property type="entry name" value="UvrD-like_helicase_C"/>
</dbReference>
<evidence type="ECO:0000259" key="2">
    <source>
        <dbReference type="Pfam" id="PF13538"/>
    </source>
</evidence>
<evidence type="ECO:0000313" key="3">
    <source>
        <dbReference type="EMBL" id="MBK7953719.1"/>
    </source>
</evidence>
<evidence type="ECO:0000313" key="4">
    <source>
        <dbReference type="Proteomes" id="UP000706151"/>
    </source>
</evidence>
<accession>A0A935T9A2</accession>
<dbReference type="GO" id="GO:0003677">
    <property type="term" value="F:DNA binding"/>
    <property type="evidence" value="ECO:0007669"/>
    <property type="project" value="InterPro"/>
</dbReference>
<dbReference type="InterPro" id="IPR027417">
    <property type="entry name" value="P-loop_NTPase"/>
</dbReference>
<dbReference type="InterPro" id="IPR000212">
    <property type="entry name" value="DNA_helicase_UvrD/REP"/>
</dbReference>
<dbReference type="GO" id="GO:0043138">
    <property type="term" value="F:3'-5' DNA helicase activity"/>
    <property type="evidence" value="ECO:0007669"/>
    <property type="project" value="TreeGrafter"/>
</dbReference>
<proteinExistence type="predicted"/>